<evidence type="ECO:0000313" key="2">
    <source>
        <dbReference type="EMBL" id="MBC2603483.1"/>
    </source>
</evidence>
<proteinExistence type="predicted"/>
<comment type="caution">
    <text evidence="2">The sequence shown here is derived from an EMBL/GenBank/DDBJ whole genome shotgun (WGS) entry which is preliminary data.</text>
</comment>
<gene>
    <name evidence="2" type="ORF">H5P30_17005</name>
</gene>
<dbReference type="RefSeq" id="WP_185694111.1">
    <property type="nucleotide sequence ID" value="NZ_JACHVA010000127.1"/>
</dbReference>
<keyword evidence="3" id="KW-1185">Reference proteome</keyword>
<sequence>MKIHASTLITSASILLISAGAASAQLVYTAGHADIGIAYEDGELEPHWHVGSGAMVDGSPLATEEEYAPSELIAQVSSVRTSPSGLSSGIGVADGTEIYTAGTAGYQPNLGFGAEELSPSDWIGSITLTLTGWSTPSGENISLYTMNLANTSVADIAFSSFNSGSTFDNNSVTFLPGDHFHLNWGFTDLGNFDVTFKWTGEHVTDGIVSAEQTFSLQVVPEPAQTTAIAMVVAAVGAVACRRRRSPQKASV</sequence>
<dbReference type="Proteomes" id="UP000525652">
    <property type="component" value="Unassembled WGS sequence"/>
</dbReference>
<keyword evidence="1" id="KW-0732">Signal</keyword>
<protein>
    <submittedName>
        <fullName evidence="2">PEP-CTERM sorting domain-containing protein</fullName>
    </submittedName>
</protein>
<name>A0A7X1E5V9_9BACT</name>
<accession>A0A7X1E5V9</accession>
<dbReference type="NCBIfam" id="NF038134">
    <property type="entry name" value="choice_anch_M"/>
    <property type="match status" value="1"/>
</dbReference>
<feature type="signal peptide" evidence="1">
    <location>
        <begin position="1"/>
        <end position="24"/>
    </location>
</feature>
<dbReference type="EMBL" id="JACHVA010000127">
    <property type="protein sequence ID" value="MBC2603483.1"/>
    <property type="molecule type" value="Genomic_DNA"/>
</dbReference>
<feature type="chain" id="PRO_5031549727" evidence="1">
    <location>
        <begin position="25"/>
        <end position="251"/>
    </location>
</feature>
<evidence type="ECO:0000313" key="3">
    <source>
        <dbReference type="Proteomes" id="UP000525652"/>
    </source>
</evidence>
<organism evidence="2 3">
    <name type="scientific">Puniceicoccus vermicola</name>
    <dbReference type="NCBI Taxonomy" id="388746"/>
    <lineage>
        <taxon>Bacteria</taxon>
        <taxon>Pseudomonadati</taxon>
        <taxon>Verrucomicrobiota</taxon>
        <taxon>Opitutia</taxon>
        <taxon>Puniceicoccales</taxon>
        <taxon>Puniceicoccaceae</taxon>
        <taxon>Puniceicoccus</taxon>
    </lineage>
</organism>
<dbReference type="AlphaFoldDB" id="A0A7X1E5V9"/>
<evidence type="ECO:0000256" key="1">
    <source>
        <dbReference type="SAM" id="SignalP"/>
    </source>
</evidence>
<reference evidence="2 3" key="1">
    <citation type="submission" date="2020-07" db="EMBL/GenBank/DDBJ databases">
        <authorList>
            <person name="Feng X."/>
        </authorList>
    </citation>
    <scope>NUCLEOTIDE SEQUENCE [LARGE SCALE GENOMIC DNA]</scope>
    <source>
        <strain evidence="2 3">JCM14086</strain>
    </source>
</reference>